<feature type="non-terminal residue" evidence="1">
    <location>
        <position position="146"/>
    </location>
</feature>
<proteinExistence type="predicted"/>
<accession>A0A2M8Q7A9</accession>
<sequence>DGHTLALADDAAPGLYQLVLSFYDPATFEPLAAIDARTGERLPGDERKIALVQVGEAPSAPALEPPFTFGEVARLSGAFLESDSAAGRTARIHLQWDALTTPLEAYTTFVHIVDERGELVAQRDRPPLDGFAPTNTWQPGQRIVDV</sequence>
<comment type="caution">
    <text evidence="1">The sequence shown here is derived from an EMBL/GenBank/DDBJ whole genome shotgun (WGS) entry which is preliminary data.</text>
</comment>
<evidence type="ECO:0000313" key="1">
    <source>
        <dbReference type="EMBL" id="PJF45654.1"/>
    </source>
</evidence>
<dbReference type="Proteomes" id="UP000230790">
    <property type="component" value="Unassembled WGS sequence"/>
</dbReference>
<gene>
    <name evidence="1" type="ORF">CUN48_17790</name>
</gene>
<dbReference type="AlphaFoldDB" id="A0A2M8Q7A9"/>
<reference evidence="1 2" key="1">
    <citation type="submission" date="2017-11" db="EMBL/GenBank/DDBJ databases">
        <title>Evolution of Phototrophy in the Chloroflexi Phylum Driven by Horizontal Gene Transfer.</title>
        <authorList>
            <person name="Ward L.M."/>
            <person name="Hemp J."/>
            <person name="Shih P.M."/>
            <person name="Mcglynn S.E."/>
            <person name="Fischer W."/>
        </authorList>
    </citation>
    <scope>NUCLEOTIDE SEQUENCE [LARGE SCALE GENOMIC DNA]</scope>
    <source>
        <strain evidence="1">JP3_7</strain>
    </source>
</reference>
<protein>
    <submittedName>
        <fullName evidence="1">Uncharacterized protein</fullName>
    </submittedName>
</protein>
<evidence type="ECO:0000313" key="2">
    <source>
        <dbReference type="Proteomes" id="UP000230790"/>
    </source>
</evidence>
<organism evidence="1 2">
    <name type="scientific">Candidatus Thermofonsia Clade 3 bacterium</name>
    <dbReference type="NCBI Taxonomy" id="2364212"/>
    <lineage>
        <taxon>Bacteria</taxon>
        <taxon>Bacillati</taxon>
        <taxon>Chloroflexota</taxon>
        <taxon>Candidatus Thermofontia</taxon>
        <taxon>Candidatus Thermofonsia Clade 3</taxon>
    </lineage>
</organism>
<dbReference type="EMBL" id="PGTN01000879">
    <property type="protein sequence ID" value="PJF45654.1"/>
    <property type="molecule type" value="Genomic_DNA"/>
</dbReference>
<name>A0A2M8Q7A9_9CHLR</name>
<feature type="non-terminal residue" evidence="1">
    <location>
        <position position="1"/>
    </location>
</feature>